<name>A0A069PNH9_9BURK</name>
<dbReference type="InterPro" id="IPR025421">
    <property type="entry name" value="DUF4148"/>
</dbReference>
<reference evidence="2 3" key="1">
    <citation type="submission" date="2014-03" db="EMBL/GenBank/DDBJ databases">
        <title>Draft Genome Sequences of Four Burkholderia Strains.</title>
        <authorList>
            <person name="Liu X.Y."/>
            <person name="Li C.X."/>
            <person name="Xu J.H."/>
        </authorList>
    </citation>
    <scope>NUCLEOTIDE SEQUENCE [LARGE SCALE GENOMIC DNA]</scope>
    <source>
        <strain evidence="2 3">DSM 50014</strain>
    </source>
</reference>
<dbReference type="Proteomes" id="UP000027466">
    <property type="component" value="Unassembled WGS sequence"/>
</dbReference>
<feature type="chain" id="PRO_5007372249" description="DUF4148 domain-containing protein" evidence="1">
    <location>
        <begin position="28"/>
        <end position="89"/>
    </location>
</feature>
<comment type="caution">
    <text evidence="2">The sequence shown here is derived from an EMBL/GenBank/DDBJ whole genome shotgun (WGS) entry which is preliminary data.</text>
</comment>
<organism evidence="2 3">
    <name type="scientific">Caballeronia glathei</name>
    <dbReference type="NCBI Taxonomy" id="60547"/>
    <lineage>
        <taxon>Bacteria</taxon>
        <taxon>Pseudomonadati</taxon>
        <taxon>Pseudomonadota</taxon>
        <taxon>Betaproteobacteria</taxon>
        <taxon>Burkholderiales</taxon>
        <taxon>Burkholderiaceae</taxon>
        <taxon>Caballeronia</taxon>
    </lineage>
</organism>
<keyword evidence="3" id="KW-1185">Reference proteome</keyword>
<sequence>MKILSRLFPGAVAIAIAGAWCATSAFAQPPSRYYDPSAPMTRAEVKADLVAWIKAGYDPNDWLNYPENAQRAGRIVAAQRAQAAGSGIQ</sequence>
<gene>
    <name evidence="2" type="ORF">BG61_13975</name>
</gene>
<protein>
    <recommendedName>
        <fullName evidence="4">DUF4148 domain-containing protein</fullName>
    </recommendedName>
</protein>
<accession>A0A069PNH9</accession>
<dbReference type="AlphaFoldDB" id="A0A069PNH9"/>
<dbReference type="EMBL" id="JFHC01000021">
    <property type="protein sequence ID" value="KDR42017.1"/>
    <property type="molecule type" value="Genomic_DNA"/>
</dbReference>
<evidence type="ECO:0000256" key="1">
    <source>
        <dbReference type="SAM" id="SignalP"/>
    </source>
</evidence>
<evidence type="ECO:0008006" key="4">
    <source>
        <dbReference type="Google" id="ProtNLM"/>
    </source>
</evidence>
<dbReference type="STRING" id="60547.GCA_000751215_06060"/>
<evidence type="ECO:0000313" key="2">
    <source>
        <dbReference type="EMBL" id="KDR42017.1"/>
    </source>
</evidence>
<keyword evidence="1" id="KW-0732">Signal</keyword>
<proteinExistence type="predicted"/>
<evidence type="ECO:0000313" key="3">
    <source>
        <dbReference type="Proteomes" id="UP000027466"/>
    </source>
</evidence>
<dbReference type="RefSeq" id="WP_035938879.1">
    <property type="nucleotide sequence ID" value="NZ_CADFFX010000024.1"/>
</dbReference>
<dbReference type="Pfam" id="PF13663">
    <property type="entry name" value="DUF4148"/>
    <property type="match status" value="1"/>
</dbReference>
<feature type="signal peptide" evidence="1">
    <location>
        <begin position="1"/>
        <end position="27"/>
    </location>
</feature>